<accession>A0A0M0GNI1</accession>
<comment type="caution">
    <text evidence="2">The sequence shown here is derived from an EMBL/GenBank/DDBJ whole genome shotgun (WGS) entry which is preliminary data.</text>
</comment>
<dbReference type="InterPro" id="IPR036866">
    <property type="entry name" value="RibonucZ/Hydroxyglut_hydro"/>
</dbReference>
<dbReference type="Gene3D" id="3.60.15.10">
    <property type="entry name" value="Ribonuclease Z/Hydroxyacylglutathione hydrolase-like"/>
    <property type="match status" value="1"/>
</dbReference>
<evidence type="ECO:0000313" key="3">
    <source>
        <dbReference type="Proteomes" id="UP000037405"/>
    </source>
</evidence>
<sequence length="315" mass="35368">MKDTITKITLPTPYAVGDVNVYLLKGDALTLVDVGPLTEEAWERLNAQIGEAGYGLEDIDQVVLTHHHPDHAGMVERFAPSVEIIGHPYNRHWLHRDSDFLDAYGTFFFNLARESGVDEEILSKITSFEHLLILMGNRPLDRCVEEGEELPGLPGWTIIGTPGHAQSHLSFYREEDGTLIAGDHILAHISPNPLIEPLFTGGGRPKPMLQYNESLDKLTNVPVSVAYTGHGEDVRDVQGLIVRRKRKQEERAASVQTMIQARPMTAFEICKRLFPAVYKKELGLTLSETIGQLDYLEASDRIKVEKQDGVYYYFS</sequence>
<dbReference type="OrthoDB" id="2971563at2"/>
<dbReference type="PANTHER" id="PTHR23131">
    <property type="entry name" value="ENDORIBONUCLEASE LACTB2"/>
    <property type="match status" value="1"/>
</dbReference>
<dbReference type="RefSeq" id="WP_053426660.1">
    <property type="nucleotide sequence ID" value="NZ_JAUKEH010000001.1"/>
</dbReference>
<dbReference type="Proteomes" id="UP000037405">
    <property type="component" value="Unassembled WGS sequence"/>
</dbReference>
<name>A0A0M0GNI1_9BACI</name>
<dbReference type="InterPro" id="IPR001279">
    <property type="entry name" value="Metallo-B-lactamas"/>
</dbReference>
<dbReference type="STRING" id="189381.GCA_900166615_03745"/>
<organism evidence="2 3">
    <name type="scientific">Rossellomorea marisflavi</name>
    <dbReference type="NCBI Taxonomy" id="189381"/>
    <lineage>
        <taxon>Bacteria</taxon>
        <taxon>Bacillati</taxon>
        <taxon>Bacillota</taxon>
        <taxon>Bacilli</taxon>
        <taxon>Bacillales</taxon>
        <taxon>Bacillaceae</taxon>
        <taxon>Rossellomorea</taxon>
    </lineage>
</organism>
<dbReference type="PANTHER" id="PTHR23131:SF4">
    <property type="entry name" value="METALLO-BETA-LACTAMASE SUPERFAMILY POTEIN"/>
    <property type="match status" value="1"/>
</dbReference>
<dbReference type="SMART" id="SM00849">
    <property type="entry name" value="Lactamase_B"/>
    <property type="match status" value="1"/>
</dbReference>
<dbReference type="Pfam" id="PF00753">
    <property type="entry name" value="Lactamase_B"/>
    <property type="match status" value="1"/>
</dbReference>
<dbReference type="SUPFAM" id="SSF56281">
    <property type="entry name" value="Metallo-hydrolase/oxidoreductase"/>
    <property type="match status" value="1"/>
</dbReference>
<protein>
    <submittedName>
        <fullName evidence="2">Beta-lactamase</fullName>
    </submittedName>
</protein>
<dbReference type="PATRIC" id="fig|189381.12.peg.649"/>
<evidence type="ECO:0000259" key="1">
    <source>
        <dbReference type="SMART" id="SM00849"/>
    </source>
</evidence>
<dbReference type="InterPro" id="IPR050662">
    <property type="entry name" value="Sec-metab_biosynth-thioest"/>
</dbReference>
<gene>
    <name evidence="2" type="ORF">AF331_02795</name>
</gene>
<reference evidence="3" key="1">
    <citation type="submission" date="2015-07" db="EMBL/GenBank/DDBJ databases">
        <title>Fjat-14235 jcm11544.</title>
        <authorList>
            <person name="Liu B."/>
            <person name="Wang J."/>
            <person name="Zhu Y."/>
            <person name="Liu G."/>
            <person name="Chen Q."/>
            <person name="Chen Z."/>
            <person name="Lan J."/>
            <person name="Che J."/>
            <person name="Ge C."/>
            <person name="Shi H."/>
            <person name="Pan Z."/>
            <person name="Liu X."/>
        </authorList>
    </citation>
    <scope>NUCLEOTIDE SEQUENCE [LARGE SCALE GENOMIC DNA]</scope>
    <source>
        <strain evidence="3">JCM 11544</strain>
    </source>
</reference>
<feature type="domain" description="Metallo-beta-lactamase" evidence="1">
    <location>
        <begin position="18"/>
        <end position="230"/>
    </location>
</feature>
<dbReference type="EMBL" id="LGUE01000001">
    <property type="protein sequence ID" value="KON91465.1"/>
    <property type="molecule type" value="Genomic_DNA"/>
</dbReference>
<keyword evidence="3" id="KW-1185">Reference proteome</keyword>
<dbReference type="AlphaFoldDB" id="A0A0M0GNI1"/>
<evidence type="ECO:0000313" key="2">
    <source>
        <dbReference type="EMBL" id="KON91465.1"/>
    </source>
</evidence>
<proteinExistence type="predicted"/>